<dbReference type="AlphaFoldDB" id="A0A0N5A3W7"/>
<accession>A0A0N5A3W7</accession>
<keyword evidence="2" id="KW-1185">Reference proteome</keyword>
<feature type="compositionally biased region" description="Low complexity" evidence="1">
    <location>
        <begin position="1"/>
        <end position="21"/>
    </location>
</feature>
<proteinExistence type="predicted"/>
<name>A0A0N5A3W7_PARTI</name>
<evidence type="ECO:0000256" key="1">
    <source>
        <dbReference type="SAM" id="MobiDB-lite"/>
    </source>
</evidence>
<reference evidence="3" key="1">
    <citation type="submission" date="2017-02" db="UniProtKB">
        <authorList>
            <consortium name="WormBaseParasite"/>
        </authorList>
    </citation>
    <scope>IDENTIFICATION</scope>
</reference>
<organism evidence="2 3">
    <name type="scientific">Parastrongyloides trichosuri</name>
    <name type="common">Possum-specific nematode worm</name>
    <dbReference type="NCBI Taxonomy" id="131310"/>
    <lineage>
        <taxon>Eukaryota</taxon>
        <taxon>Metazoa</taxon>
        <taxon>Ecdysozoa</taxon>
        <taxon>Nematoda</taxon>
        <taxon>Chromadorea</taxon>
        <taxon>Rhabditida</taxon>
        <taxon>Tylenchina</taxon>
        <taxon>Panagrolaimomorpha</taxon>
        <taxon>Strongyloidoidea</taxon>
        <taxon>Strongyloididae</taxon>
        <taxon>Parastrongyloides</taxon>
    </lineage>
</organism>
<dbReference type="WBParaSite" id="PTRK_0001632100.1">
    <property type="protein sequence ID" value="PTRK_0001632100.1"/>
    <property type="gene ID" value="PTRK_0001632100"/>
</dbReference>
<evidence type="ECO:0000313" key="2">
    <source>
        <dbReference type="Proteomes" id="UP000038045"/>
    </source>
</evidence>
<sequence length="257" mass="29164">MSSSKSSTTSTSFFDFASSTSSEDETVTSLKVNISREASIEENCMKEEDDYIKNVSLNDNNSTNGISKIEIKKSTTTINSSSNHTLNQSCIELMYNNQLSNSFTQLPITLEEKSKSINVLSILSSPNDLELNYQHPEAVKVNKKNLSFSYLPQTSFMDDKICKRIENRNSKRLHIYNCYEIASAMNLNDYNKKEENHIVKGNKIMAEEIRECRRNNNIYSKLDNIISGFNVNKMLTQSLFLPTSKDGFSLNDLSGMF</sequence>
<feature type="region of interest" description="Disordered" evidence="1">
    <location>
        <begin position="1"/>
        <end position="22"/>
    </location>
</feature>
<dbReference type="Proteomes" id="UP000038045">
    <property type="component" value="Unplaced"/>
</dbReference>
<protein>
    <submittedName>
        <fullName evidence="3">Uncharacterized protein</fullName>
    </submittedName>
</protein>
<evidence type="ECO:0000313" key="3">
    <source>
        <dbReference type="WBParaSite" id="PTRK_0001632100.1"/>
    </source>
</evidence>